<proteinExistence type="predicted"/>
<comment type="caution">
    <text evidence="1">The sequence shown here is derived from an EMBL/GenBank/DDBJ whole genome shotgun (WGS) entry which is preliminary data.</text>
</comment>
<organism evidence="1 2">
    <name type="scientific">Smittium simulii</name>
    <dbReference type="NCBI Taxonomy" id="133385"/>
    <lineage>
        <taxon>Eukaryota</taxon>
        <taxon>Fungi</taxon>
        <taxon>Fungi incertae sedis</taxon>
        <taxon>Zoopagomycota</taxon>
        <taxon>Kickxellomycotina</taxon>
        <taxon>Harpellomycetes</taxon>
        <taxon>Harpellales</taxon>
        <taxon>Legeriomycetaceae</taxon>
        <taxon>Smittium</taxon>
    </lineage>
</organism>
<protein>
    <submittedName>
        <fullName evidence="1">Uncharacterized protein</fullName>
    </submittedName>
</protein>
<reference evidence="1 2" key="1">
    <citation type="journal article" date="2018" name="MBio">
        <title>Comparative Genomics Reveals the Core Gene Toolbox for the Fungus-Insect Symbiosis.</title>
        <authorList>
            <person name="Wang Y."/>
            <person name="Stata M."/>
            <person name="Wang W."/>
            <person name="Stajich J.E."/>
            <person name="White M.M."/>
            <person name="Moncalvo J.M."/>
        </authorList>
    </citation>
    <scope>NUCLEOTIDE SEQUENCE [LARGE SCALE GENOMIC DNA]</scope>
    <source>
        <strain evidence="1 2">SWE-8-4</strain>
    </source>
</reference>
<accession>A0A2T9YNZ2</accession>
<name>A0A2T9YNZ2_9FUNG</name>
<dbReference type="AlphaFoldDB" id="A0A2T9YNZ2"/>
<gene>
    <name evidence="1" type="ORF">BB561_002839</name>
</gene>
<dbReference type="EMBL" id="MBFR01000103">
    <property type="protein sequence ID" value="PVU94047.1"/>
    <property type="molecule type" value="Genomic_DNA"/>
</dbReference>
<evidence type="ECO:0000313" key="2">
    <source>
        <dbReference type="Proteomes" id="UP000245383"/>
    </source>
</evidence>
<evidence type="ECO:0000313" key="1">
    <source>
        <dbReference type="EMBL" id="PVU94047.1"/>
    </source>
</evidence>
<dbReference type="Proteomes" id="UP000245383">
    <property type="component" value="Unassembled WGS sequence"/>
</dbReference>
<sequence length="49" mass="5547">MLDKLSLLINNSKNTAELNISTTSGLNEQLYLIPKSIYEISVFLFSKKN</sequence>
<keyword evidence="2" id="KW-1185">Reference proteome</keyword>